<gene>
    <name evidence="3" type="ORF">OLMES_2333</name>
</gene>
<feature type="transmembrane region" description="Helical" evidence="2">
    <location>
        <begin position="848"/>
        <end position="867"/>
    </location>
</feature>
<reference evidence="3 4" key="1">
    <citation type="submission" date="2017-05" db="EMBL/GenBank/DDBJ databases">
        <title>Genomic insights into alkan degradation activity of Oleiphilus messinensis.</title>
        <authorList>
            <person name="Kozyavkin S.A."/>
            <person name="Slesarev A.I."/>
            <person name="Golyshin P.N."/>
            <person name="Korzhenkov A."/>
            <person name="Golyshina O.N."/>
            <person name="Toshchakov S.V."/>
        </authorList>
    </citation>
    <scope>NUCLEOTIDE SEQUENCE [LARGE SCALE GENOMIC DNA]</scope>
    <source>
        <strain evidence="3 4">ME102</strain>
    </source>
</reference>
<dbReference type="Gene3D" id="3.30.70.1320">
    <property type="entry name" value="Multidrug efflux transporter AcrB pore domain like"/>
    <property type="match status" value="1"/>
</dbReference>
<dbReference type="RefSeq" id="WP_087461385.1">
    <property type="nucleotide sequence ID" value="NZ_CP021425.1"/>
</dbReference>
<dbReference type="InterPro" id="IPR001036">
    <property type="entry name" value="Acrflvin-R"/>
</dbReference>
<dbReference type="Proteomes" id="UP000196027">
    <property type="component" value="Chromosome"/>
</dbReference>
<evidence type="ECO:0000256" key="2">
    <source>
        <dbReference type="SAM" id="Phobius"/>
    </source>
</evidence>
<dbReference type="Gene3D" id="3.30.2090.10">
    <property type="entry name" value="Multidrug efflux transporter AcrB TolC docking domain, DN and DC subdomains"/>
    <property type="match status" value="2"/>
</dbReference>
<feature type="transmembrane region" description="Helical" evidence="2">
    <location>
        <begin position="428"/>
        <end position="447"/>
    </location>
</feature>
<feature type="transmembrane region" description="Helical" evidence="2">
    <location>
        <begin position="336"/>
        <end position="353"/>
    </location>
</feature>
<feature type="transmembrane region" description="Helical" evidence="2">
    <location>
        <begin position="459"/>
        <end position="482"/>
    </location>
</feature>
<dbReference type="KEGG" id="ome:OLMES_2333"/>
<dbReference type="Pfam" id="PF00873">
    <property type="entry name" value="ACR_tran"/>
    <property type="match status" value="1"/>
</dbReference>
<dbReference type="GO" id="GO:0042910">
    <property type="term" value="F:xenobiotic transmembrane transporter activity"/>
    <property type="evidence" value="ECO:0007669"/>
    <property type="project" value="TreeGrafter"/>
</dbReference>
<dbReference type="Gene3D" id="3.30.70.1430">
    <property type="entry name" value="Multidrug efflux transporter AcrB pore domain"/>
    <property type="match status" value="2"/>
</dbReference>
<keyword evidence="2" id="KW-1133">Transmembrane helix</keyword>
<protein>
    <submittedName>
        <fullName evidence="3">RND superfamily HAE1 family efflux transporter inner membrane pump subunit</fullName>
    </submittedName>
</protein>
<dbReference type="Gene3D" id="1.20.1640.10">
    <property type="entry name" value="Multidrug efflux transporter AcrB transmembrane domain"/>
    <property type="match status" value="2"/>
</dbReference>
<proteinExistence type="predicted"/>
<feature type="transmembrane region" description="Helical" evidence="2">
    <location>
        <begin position="953"/>
        <end position="973"/>
    </location>
</feature>
<dbReference type="SUPFAM" id="SSF82693">
    <property type="entry name" value="Multidrug efflux transporter AcrB pore domain, PN1, PN2, PC1 and PC2 subdomains"/>
    <property type="match status" value="2"/>
</dbReference>
<evidence type="ECO:0000313" key="4">
    <source>
        <dbReference type="Proteomes" id="UP000196027"/>
    </source>
</evidence>
<feature type="transmembrane region" description="Helical" evidence="2">
    <location>
        <begin position="523"/>
        <end position="541"/>
    </location>
</feature>
<dbReference type="AlphaFoldDB" id="A0A1Y0I9F8"/>
<feature type="transmembrane region" description="Helical" evidence="2">
    <location>
        <begin position="993"/>
        <end position="1018"/>
    </location>
</feature>
<dbReference type="PRINTS" id="PR00702">
    <property type="entry name" value="ACRIFLAVINRP"/>
</dbReference>
<organism evidence="3 4">
    <name type="scientific">Oleiphilus messinensis</name>
    <dbReference type="NCBI Taxonomy" id="141451"/>
    <lineage>
        <taxon>Bacteria</taxon>
        <taxon>Pseudomonadati</taxon>
        <taxon>Pseudomonadota</taxon>
        <taxon>Gammaproteobacteria</taxon>
        <taxon>Oceanospirillales</taxon>
        <taxon>Oleiphilaceae</taxon>
        <taxon>Oleiphilus</taxon>
    </lineage>
</organism>
<dbReference type="PANTHER" id="PTHR32063:SF0">
    <property type="entry name" value="SWARMING MOTILITY PROTEIN SWRC"/>
    <property type="match status" value="1"/>
</dbReference>
<accession>A0A1Y0I9F8</accession>
<feature type="transmembrane region" description="Helical" evidence="2">
    <location>
        <begin position="874"/>
        <end position="895"/>
    </location>
</feature>
<evidence type="ECO:0000313" key="3">
    <source>
        <dbReference type="EMBL" id="ARU56396.1"/>
    </source>
</evidence>
<feature type="transmembrane region" description="Helical" evidence="2">
    <location>
        <begin position="383"/>
        <end position="407"/>
    </location>
</feature>
<dbReference type="GO" id="GO:0005886">
    <property type="term" value="C:plasma membrane"/>
    <property type="evidence" value="ECO:0007669"/>
    <property type="project" value="TreeGrafter"/>
</dbReference>
<dbReference type="EMBL" id="CP021425">
    <property type="protein sequence ID" value="ARU56396.1"/>
    <property type="molecule type" value="Genomic_DNA"/>
</dbReference>
<sequence length="1061" mass="115803">MNALIDWAIEHKRATLLVLMFLVLSGLVSYSMIPKESEPDIAIPIIYVSMSHEGISPGDAERLLVRPMEKELKSIEGVKEMTAVAGEGHASVTLEFDAGFDSESAMQDVREKVDIAKAKLPSGGDEPTINEVNVALFPVLSMSLSGPVPERQLLRIARNLKDQVEALPGVLEVVLGGNREEVLEIVVDPLVLETYNIDFESVLAIVQRNNQLIAAGAMDSGQGRQVMKVPGVIENLDDILSLPIKVDGDTVVSFRDVATVRRTFKDPEGFARVNGDFAISLEIKKRVGANIIETIESVKAVVDQSKPYWPTSLEHTYILDKSTEIRTMLSDLQNNVTSAIVMVMIVIIAALGLRYSLLVGLAIPSSFLAGISVIYYMGLTLNIVVLFSLILVVGMLVDGAIVVTELAARNIERGMQPRRAYGLASKRMAWPIIASTLTTLVVFAPLVAWPGVVGEFMKFLPITVLICLMASLVVALVFLPVLGSLIGGAKQRSQAELHREEPNSGRFTKSYLKVLKSLLHRPALTLVVALVIIGGTYAVYFKLGKGTEFFPDIEPESAQILIHARGDLSIYEKDLLVRQVEQRILGMQELQSIHARSFNQGEGSVAEDVIGAIQFQFEDWKTRRPASEILAEMESRTADVSGILLEFRKSEGGPSSGKPVNLQVSSPYYEHIEEAIDKIHAGMVELGGFKDIEDNRPLPGIEWNLQVDREEAARYGADVALIGSAIQMITNGYRVSTFRPDDTDEEVDISIRFPAVDRTLDMFDSFSIQTSTGMTPLSNFIDLTPVTKTGTLNRSGGQRVLTIQADVDEGLLVGEQLLKLQAKIKASELPIDVRITVKGEQEDQQETASFLGFAFLLALFLMLLILVTQFNSFYQAMLVLSAIVFSTAGVLVGLLVTQQAFGVVMVGLGIIALAGIVVNNNIVLIDTYNSMVKEGMTAFQAALTTGELRMRPVLLTAGTTVLGLIPMVMSMNIDFINREVSFGAPSTQWWTQLATAIAGGLTFATILTLFLTPCLLVLGDNIAQYFRRFGRKNETQVTPAGAPAFDDTELDGMPGREHVQA</sequence>
<feature type="transmembrane region" description="Helical" evidence="2">
    <location>
        <begin position="14"/>
        <end position="33"/>
    </location>
</feature>
<dbReference type="SUPFAM" id="SSF82714">
    <property type="entry name" value="Multidrug efflux transporter AcrB TolC docking domain, DN and DC subdomains"/>
    <property type="match status" value="2"/>
</dbReference>
<dbReference type="SUPFAM" id="SSF82866">
    <property type="entry name" value="Multidrug efflux transporter AcrB transmembrane domain"/>
    <property type="match status" value="2"/>
</dbReference>
<feature type="region of interest" description="Disordered" evidence="1">
    <location>
        <begin position="1037"/>
        <end position="1061"/>
    </location>
</feature>
<dbReference type="OrthoDB" id="5287122at2"/>
<name>A0A1Y0I9F8_9GAMM</name>
<dbReference type="InterPro" id="IPR027463">
    <property type="entry name" value="AcrB_DN_DC_subdom"/>
</dbReference>
<dbReference type="Gene3D" id="3.30.70.1440">
    <property type="entry name" value="Multidrug efflux transporter AcrB pore domain"/>
    <property type="match status" value="1"/>
</dbReference>
<keyword evidence="2" id="KW-0812">Transmembrane</keyword>
<keyword evidence="4" id="KW-1185">Reference proteome</keyword>
<keyword evidence="2" id="KW-0472">Membrane</keyword>
<dbReference type="PANTHER" id="PTHR32063">
    <property type="match status" value="1"/>
</dbReference>
<feature type="transmembrane region" description="Helical" evidence="2">
    <location>
        <begin position="358"/>
        <end position="377"/>
    </location>
</feature>
<feature type="transmembrane region" description="Helical" evidence="2">
    <location>
        <begin position="901"/>
        <end position="924"/>
    </location>
</feature>
<evidence type="ECO:0000256" key="1">
    <source>
        <dbReference type="SAM" id="MobiDB-lite"/>
    </source>
</evidence>